<dbReference type="RefSeq" id="WP_137247594.1">
    <property type="nucleotide sequence ID" value="NZ_SZQA01000012.1"/>
</dbReference>
<reference evidence="5 6" key="1">
    <citation type="submission" date="2019-04" db="EMBL/GenBank/DDBJ databases">
        <title>Herbidospora sp. NEAU-GS14.nov., a novel actinomycete isolated from soil.</title>
        <authorList>
            <person name="Han L."/>
        </authorList>
    </citation>
    <scope>NUCLEOTIDE SEQUENCE [LARGE SCALE GENOMIC DNA]</scope>
    <source>
        <strain evidence="5 6">NEAU-GS14</strain>
    </source>
</reference>
<protein>
    <submittedName>
        <fullName evidence="5">MarR family transcriptional regulator</fullName>
    </submittedName>
</protein>
<evidence type="ECO:0000313" key="5">
    <source>
        <dbReference type="EMBL" id="TKK88136.1"/>
    </source>
</evidence>
<dbReference type="PROSITE" id="PS01117">
    <property type="entry name" value="HTH_MARR_1"/>
    <property type="match status" value="1"/>
</dbReference>
<dbReference type="EMBL" id="SZQA01000012">
    <property type="protein sequence ID" value="TKK88136.1"/>
    <property type="molecule type" value="Genomic_DNA"/>
</dbReference>
<dbReference type="PROSITE" id="PS50995">
    <property type="entry name" value="HTH_MARR_2"/>
    <property type="match status" value="1"/>
</dbReference>
<dbReference type="GO" id="GO:0003700">
    <property type="term" value="F:DNA-binding transcription factor activity"/>
    <property type="evidence" value="ECO:0007669"/>
    <property type="project" value="InterPro"/>
</dbReference>
<evidence type="ECO:0000259" key="4">
    <source>
        <dbReference type="PROSITE" id="PS50995"/>
    </source>
</evidence>
<dbReference type="InterPro" id="IPR000835">
    <property type="entry name" value="HTH_MarR-typ"/>
</dbReference>
<keyword evidence="6" id="KW-1185">Reference proteome</keyword>
<dbReference type="PANTHER" id="PTHR33164">
    <property type="entry name" value="TRANSCRIPTIONAL REGULATOR, MARR FAMILY"/>
    <property type="match status" value="1"/>
</dbReference>
<comment type="caution">
    <text evidence="5">The sequence shown here is derived from an EMBL/GenBank/DDBJ whole genome shotgun (WGS) entry which is preliminary data.</text>
</comment>
<dbReference type="GO" id="GO:0006950">
    <property type="term" value="P:response to stress"/>
    <property type="evidence" value="ECO:0007669"/>
    <property type="project" value="TreeGrafter"/>
</dbReference>
<sequence>MTLASDPEHVIALLDRALREAKRVMDEVVADHAPGLRVSFLRVMDLMPADGIRLTDLAGRASMTKQAMGEFVATLEREGFVHVLPDPRDRRVRLVVPTARGVELQKASSAAIEALEREWRERVGPRRWATTRAVLAELGG</sequence>
<evidence type="ECO:0000256" key="3">
    <source>
        <dbReference type="ARBA" id="ARBA00023163"/>
    </source>
</evidence>
<evidence type="ECO:0000256" key="2">
    <source>
        <dbReference type="ARBA" id="ARBA00023125"/>
    </source>
</evidence>
<keyword evidence="3" id="KW-0804">Transcription</keyword>
<dbReference type="OrthoDB" id="122135at2"/>
<evidence type="ECO:0000313" key="6">
    <source>
        <dbReference type="Proteomes" id="UP000308705"/>
    </source>
</evidence>
<dbReference type="InterPro" id="IPR036390">
    <property type="entry name" value="WH_DNA-bd_sf"/>
</dbReference>
<dbReference type="AlphaFoldDB" id="A0A4U3MJF6"/>
<dbReference type="SMART" id="SM00347">
    <property type="entry name" value="HTH_MARR"/>
    <property type="match status" value="1"/>
</dbReference>
<feature type="domain" description="HTH marR-type" evidence="4">
    <location>
        <begin position="7"/>
        <end position="140"/>
    </location>
</feature>
<keyword evidence="1" id="KW-0805">Transcription regulation</keyword>
<organism evidence="5 6">
    <name type="scientific">Herbidospora galbida</name>
    <dbReference type="NCBI Taxonomy" id="2575442"/>
    <lineage>
        <taxon>Bacteria</taxon>
        <taxon>Bacillati</taxon>
        <taxon>Actinomycetota</taxon>
        <taxon>Actinomycetes</taxon>
        <taxon>Streptosporangiales</taxon>
        <taxon>Streptosporangiaceae</taxon>
        <taxon>Herbidospora</taxon>
    </lineage>
</organism>
<dbReference type="SUPFAM" id="SSF46785">
    <property type="entry name" value="Winged helix' DNA-binding domain"/>
    <property type="match status" value="1"/>
</dbReference>
<proteinExistence type="predicted"/>
<gene>
    <name evidence="5" type="ORF">FDA94_14545</name>
</gene>
<dbReference type="InterPro" id="IPR039422">
    <property type="entry name" value="MarR/SlyA-like"/>
</dbReference>
<dbReference type="Proteomes" id="UP000308705">
    <property type="component" value="Unassembled WGS sequence"/>
</dbReference>
<accession>A0A4U3MJF6</accession>
<dbReference type="InterPro" id="IPR023187">
    <property type="entry name" value="Tscrpt_reg_MarR-type_CS"/>
</dbReference>
<dbReference type="PANTHER" id="PTHR33164:SF57">
    <property type="entry name" value="MARR-FAMILY TRANSCRIPTIONAL REGULATOR"/>
    <property type="match status" value="1"/>
</dbReference>
<dbReference type="Gene3D" id="1.10.10.10">
    <property type="entry name" value="Winged helix-like DNA-binding domain superfamily/Winged helix DNA-binding domain"/>
    <property type="match status" value="1"/>
</dbReference>
<dbReference type="Pfam" id="PF01047">
    <property type="entry name" value="MarR"/>
    <property type="match status" value="1"/>
</dbReference>
<evidence type="ECO:0000256" key="1">
    <source>
        <dbReference type="ARBA" id="ARBA00023015"/>
    </source>
</evidence>
<dbReference type="InterPro" id="IPR036388">
    <property type="entry name" value="WH-like_DNA-bd_sf"/>
</dbReference>
<dbReference type="GO" id="GO:0003677">
    <property type="term" value="F:DNA binding"/>
    <property type="evidence" value="ECO:0007669"/>
    <property type="project" value="UniProtKB-KW"/>
</dbReference>
<keyword evidence="2" id="KW-0238">DNA-binding</keyword>
<name>A0A4U3MJF6_9ACTN</name>